<keyword evidence="3" id="KW-1185">Reference proteome</keyword>
<sequence length="553" mass="63336">MALQKHVKVQIITCLVIFTICLCLEFCSRWKHKDLKRRRAFGMIQFIWGFGAYETFEFLRRTSSNVSCTPLGRMTITSTYGIVWSSAVWSLSHMAVTIPYVVFPFKWLQVELQLEVSKRKVKVVHSPQTGLGRIFIAIICWFDIACESSNLWECSNSAFQHVGEGATYFPIFSTLPSSSTKFSRVVWAITRSVGRELICGVMINIFRSTQHHLPKKNARQILFDYVTGCTFHVGWVLIHSVLVSYESLELRGEKNCSCPSERRVPAKGYFWIIAVEDKAFHRGCAIVDGKLQLVQAKKGVWVAYLYGSRTLFVIIEVKIFSFVRPPWSFLALESVYSHSHLLPFISSFHCGLLKRELDVVLLVNLEFVVVNLTASSAHMDVVDWITRAVGNGETTYFWSYNWSPFGKLTAFLKDEPASRTGIPSTSTLTELWEIDHWVLPPARSEKQVRLYSYLLTLTIAEASDSYLWNFAGNRAERTLLLLAWQATIYALWSERNSRLHRHLFRSSHSLTVDIDQTVRRRIASIRHDAPQLSSDMLCTGAKLVRREGVHMHP</sequence>
<name>A0ABQ7N7J7_BRACM</name>
<evidence type="ECO:0000313" key="2">
    <source>
        <dbReference type="EMBL" id="KAG5406867.1"/>
    </source>
</evidence>
<organism evidence="2 3">
    <name type="scientific">Brassica rapa subsp. trilocularis</name>
    <dbReference type="NCBI Taxonomy" id="1813537"/>
    <lineage>
        <taxon>Eukaryota</taxon>
        <taxon>Viridiplantae</taxon>
        <taxon>Streptophyta</taxon>
        <taxon>Embryophyta</taxon>
        <taxon>Tracheophyta</taxon>
        <taxon>Spermatophyta</taxon>
        <taxon>Magnoliopsida</taxon>
        <taxon>eudicotyledons</taxon>
        <taxon>Gunneridae</taxon>
        <taxon>Pentapetalae</taxon>
        <taxon>rosids</taxon>
        <taxon>malvids</taxon>
        <taxon>Brassicales</taxon>
        <taxon>Brassicaceae</taxon>
        <taxon>Brassiceae</taxon>
        <taxon>Brassica</taxon>
    </lineage>
</organism>
<feature type="transmembrane region" description="Helical" evidence="1">
    <location>
        <begin position="6"/>
        <end position="28"/>
    </location>
</feature>
<accession>A0ABQ7N7J7</accession>
<keyword evidence="1" id="KW-0472">Membrane</keyword>
<evidence type="ECO:0000256" key="1">
    <source>
        <dbReference type="SAM" id="Phobius"/>
    </source>
</evidence>
<evidence type="ECO:0000313" key="3">
    <source>
        <dbReference type="Proteomes" id="UP000823674"/>
    </source>
</evidence>
<feature type="transmembrane region" description="Helical" evidence="1">
    <location>
        <begin position="79"/>
        <end position="103"/>
    </location>
</feature>
<proteinExistence type="predicted"/>
<keyword evidence="1" id="KW-1133">Transmembrane helix</keyword>
<comment type="caution">
    <text evidence="2">The sequence shown here is derived from an EMBL/GenBank/DDBJ whole genome shotgun (WGS) entry which is preliminary data.</text>
</comment>
<protein>
    <submittedName>
        <fullName evidence="2">Uncharacterized protein</fullName>
    </submittedName>
</protein>
<reference evidence="2 3" key="1">
    <citation type="submission" date="2021-03" db="EMBL/GenBank/DDBJ databases">
        <authorList>
            <person name="King G.J."/>
            <person name="Bancroft I."/>
            <person name="Baten A."/>
            <person name="Bloomfield J."/>
            <person name="Borpatragohain P."/>
            <person name="He Z."/>
            <person name="Irish N."/>
            <person name="Irwin J."/>
            <person name="Liu K."/>
            <person name="Mauleon R.P."/>
            <person name="Moore J."/>
            <person name="Morris R."/>
            <person name="Ostergaard L."/>
            <person name="Wang B."/>
            <person name="Wells R."/>
        </authorList>
    </citation>
    <scope>NUCLEOTIDE SEQUENCE [LARGE SCALE GENOMIC DNA]</scope>
    <source>
        <strain evidence="2">R-o-18</strain>
        <tissue evidence="2">Leaf</tissue>
    </source>
</reference>
<gene>
    <name evidence="2" type="primary">A03g506980.1_BraROA</name>
    <name evidence="2" type="ORF">IGI04_012986</name>
</gene>
<dbReference type="Proteomes" id="UP000823674">
    <property type="component" value="Chromosome A03"/>
</dbReference>
<keyword evidence="1" id="KW-0812">Transmembrane</keyword>
<dbReference type="EMBL" id="JADBGQ010000003">
    <property type="protein sequence ID" value="KAG5406867.1"/>
    <property type="molecule type" value="Genomic_DNA"/>
</dbReference>